<reference evidence="1 2" key="1">
    <citation type="journal article" date="2020" name="Front. Microbiol.">
        <title>Genetic Organization of the aprX-lipA2 Operon Affects the Proteolytic Potential of Pseudomonas Species in Milk.</title>
        <authorList>
            <person name="Maier C."/>
            <person name="Huptas C."/>
            <person name="von Neubeck M."/>
            <person name="Scherer S."/>
            <person name="Wenning M."/>
            <person name="Lucking G."/>
        </authorList>
    </citation>
    <scope>NUCLEOTIDE SEQUENCE [LARGE SCALE GENOMIC DNA]</scope>
    <source>
        <strain evidence="1 2">WS 4997</strain>
    </source>
</reference>
<dbReference type="AlphaFoldDB" id="A0A7Y1LLL2"/>
<accession>A0A7Y1LLL2</accession>
<gene>
    <name evidence="1" type="ORF">HBO18_30140</name>
</gene>
<dbReference type="RefSeq" id="WP_169857097.1">
    <property type="nucleotide sequence ID" value="NZ_JAAQYK010000014.1"/>
</dbReference>
<evidence type="ECO:0000313" key="2">
    <source>
        <dbReference type="Proteomes" id="UP000583279"/>
    </source>
</evidence>
<name>A0A7Y1LLL2_9PSED</name>
<sequence>MKNYLSLLSHGSKIAGAAVGGAVGSLTGPAGTVAGAAVGAAVGEACVVVLDDIAQRVLSPREQQRVAGVAALAIDSIREQLLWRPRRDDDFFEAEAGAFSPAEEVFEGVLLAAKHEHEQQKLPYLANFYSNLVFMPYIKKAEANFLLNIAEGLTYRQFCLLSLIDQIVSFKTRDEPWSRDKPMHPESHETTLEALYLYQKQLVGNFSINEGRGENVYQPGLVIPAFAIMSGPGAKLAGLLGLHAIPKAELERLASVW</sequence>
<organism evidence="1 2">
    <name type="scientific">Pseudomonas lactis</name>
    <dbReference type="NCBI Taxonomy" id="1615674"/>
    <lineage>
        <taxon>Bacteria</taxon>
        <taxon>Pseudomonadati</taxon>
        <taxon>Pseudomonadota</taxon>
        <taxon>Gammaproteobacteria</taxon>
        <taxon>Pseudomonadales</taxon>
        <taxon>Pseudomonadaceae</taxon>
        <taxon>Pseudomonas</taxon>
    </lineage>
</organism>
<dbReference type="Proteomes" id="UP000583279">
    <property type="component" value="Unassembled WGS sequence"/>
</dbReference>
<comment type="caution">
    <text evidence="1">The sequence shown here is derived from an EMBL/GenBank/DDBJ whole genome shotgun (WGS) entry which is preliminary data.</text>
</comment>
<evidence type="ECO:0000313" key="1">
    <source>
        <dbReference type="EMBL" id="NNA48380.1"/>
    </source>
</evidence>
<protein>
    <submittedName>
        <fullName evidence="1">Uncharacterized protein</fullName>
    </submittedName>
</protein>
<proteinExistence type="predicted"/>
<dbReference type="EMBL" id="JAAQYK010000014">
    <property type="protein sequence ID" value="NNA48380.1"/>
    <property type="molecule type" value="Genomic_DNA"/>
</dbReference>